<dbReference type="InterPro" id="IPR050810">
    <property type="entry name" value="Bact_Secretion_Sys_Channel"/>
</dbReference>
<dbReference type="EMBL" id="LR134327">
    <property type="protein sequence ID" value="VEF42159.1"/>
    <property type="molecule type" value="Genomic_DNA"/>
</dbReference>
<dbReference type="InterPro" id="IPR004846">
    <property type="entry name" value="T2SS/T3SS_dom"/>
</dbReference>
<organism evidence="5 6">
    <name type="scientific">Aggregatibacter aphrophilus ATCC 33389</name>
    <dbReference type="NCBI Taxonomy" id="985008"/>
    <lineage>
        <taxon>Bacteria</taxon>
        <taxon>Pseudomonadati</taxon>
        <taxon>Pseudomonadota</taxon>
        <taxon>Gammaproteobacteria</taxon>
        <taxon>Pasteurellales</taxon>
        <taxon>Pasteurellaceae</taxon>
        <taxon>Aggregatibacter</taxon>
    </lineage>
</organism>
<reference evidence="5 6" key="1">
    <citation type="submission" date="2018-12" db="EMBL/GenBank/DDBJ databases">
        <authorList>
            <consortium name="Pathogen Informatics"/>
        </authorList>
    </citation>
    <scope>NUCLEOTIDE SEQUENCE [LARGE SCALE GENOMIC DNA]</scope>
    <source>
        <strain evidence="5 6">NCTC5906</strain>
    </source>
</reference>
<feature type="domain" description="Type II/III secretion system secretin-like" evidence="3">
    <location>
        <begin position="253"/>
        <end position="413"/>
    </location>
</feature>
<dbReference type="Pfam" id="PF00263">
    <property type="entry name" value="Secretin"/>
    <property type="match status" value="1"/>
</dbReference>
<gene>
    <name evidence="5" type="primary">pulD</name>
    <name evidence="5" type="ORF">NCTC5906_00820</name>
</gene>
<dbReference type="InterPro" id="IPR032789">
    <property type="entry name" value="T2SS-T3SS_pil_N"/>
</dbReference>
<dbReference type="Proteomes" id="UP000272690">
    <property type="component" value="Chromosome"/>
</dbReference>
<feature type="signal peptide" evidence="2">
    <location>
        <begin position="1"/>
        <end position="29"/>
    </location>
</feature>
<evidence type="ECO:0000259" key="3">
    <source>
        <dbReference type="Pfam" id="PF00263"/>
    </source>
</evidence>
<accession>A0A448F7T5</accession>
<evidence type="ECO:0000313" key="5">
    <source>
        <dbReference type="EMBL" id="VEF42159.1"/>
    </source>
</evidence>
<evidence type="ECO:0000256" key="1">
    <source>
        <dbReference type="RuleBase" id="RU004003"/>
    </source>
</evidence>
<sequence>MLNWNHAFSKKQLVCYAVLGAMFSLNAYAQNFSLEKGATQLVQTKEKIDTIFVSSPSVADYEILDDNTFIIYAKDEGKAEVTAFGADGRPLTSDTVNVDSVVTNIADTNKQLKTHFPNTNLSVKKVGKAYVIEGKARTQEESDEVRRIVGEALGTGRKVTETKLGNESVPFLDKYSYEGVVDHSNINDTTQINVKLTVVEVNKKLSEAMGINWSHIAGSGPLLGGNFSAAGGFNGTQGVLRLDAKGISAFINALDNQSNGKILAEPNISMLSGETADILVGGEIPFAQRDKEGSPSIIYKEFGVKLAVAAKLQKNNRIRLVLDQSVSTLAGNYNFEGIGNIPYFDTRRAKSLFEVANGESFIIGGLFSSNDVEGINKVPLLGDVPILGSFFRNASTNREKKELVIVATVNVVKPVEEKNIVYPDFEQTGTMERFFHTTPLKNVYHKTLTSNFLKNSGFIQ</sequence>
<dbReference type="PANTHER" id="PTHR30332:SF17">
    <property type="entry name" value="TYPE IV PILIATION SYSTEM PROTEIN DR_0774-RELATED"/>
    <property type="match status" value="1"/>
</dbReference>
<dbReference type="InterPro" id="IPR001775">
    <property type="entry name" value="GspD/PilQ"/>
</dbReference>
<name>A0A448F7T5_AGGAP</name>
<dbReference type="GO" id="GO:0009306">
    <property type="term" value="P:protein secretion"/>
    <property type="evidence" value="ECO:0007669"/>
    <property type="project" value="InterPro"/>
</dbReference>
<dbReference type="GeneID" id="49635236"/>
<feature type="chain" id="PRO_5019057027" evidence="2">
    <location>
        <begin position="30"/>
        <end position="460"/>
    </location>
</feature>
<feature type="domain" description="Pilus formation protein N-terminal" evidence="4">
    <location>
        <begin position="29"/>
        <end position="98"/>
    </location>
</feature>
<proteinExistence type="inferred from homology"/>
<dbReference type="PRINTS" id="PR00811">
    <property type="entry name" value="BCTERIALGSPD"/>
</dbReference>
<dbReference type="GO" id="GO:0015627">
    <property type="term" value="C:type II protein secretion system complex"/>
    <property type="evidence" value="ECO:0007669"/>
    <property type="project" value="TreeGrafter"/>
</dbReference>
<evidence type="ECO:0000313" key="6">
    <source>
        <dbReference type="Proteomes" id="UP000272690"/>
    </source>
</evidence>
<dbReference type="AlphaFoldDB" id="A0A448F7T5"/>
<keyword evidence="2" id="KW-0732">Signal</keyword>
<evidence type="ECO:0000256" key="2">
    <source>
        <dbReference type="SAM" id="SignalP"/>
    </source>
</evidence>
<dbReference type="Pfam" id="PF13629">
    <property type="entry name" value="T2SS-T3SS_pil_N"/>
    <property type="match status" value="1"/>
</dbReference>
<evidence type="ECO:0000259" key="4">
    <source>
        <dbReference type="Pfam" id="PF13629"/>
    </source>
</evidence>
<dbReference type="PANTHER" id="PTHR30332">
    <property type="entry name" value="PROBABLE GENERAL SECRETION PATHWAY PROTEIN D"/>
    <property type="match status" value="1"/>
</dbReference>
<comment type="similarity">
    <text evidence="1">Belongs to the bacterial secretin family.</text>
</comment>
<protein>
    <submittedName>
        <fullName evidence="5">Pullulanase secretion envelope pulD</fullName>
    </submittedName>
</protein>
<dbReference type="OrthoDB" id="9779724at2"/>
<dbReference type="RefSeq" id="WP_005701454.1">
    <property type="nucleotide sequence ID" value="NZ_AEWB02000016.1"/>
</dbReference>